<dbReference type="InterPro" id="IPR032710">
    <property type="entry name" value="NTF2-like_dom_sf"/>
</dbReference>
<dbReference type="Proteomes" id="UP000467148">
    <property type="component" value="Chromosome"/>
</dbReference>
<feature type="domain" description="SnoaL-like" evidence="1">
    <location>
        <begin position="16"/>
        <end position="117"/>
    </location>
</feature>
<accession>A0A7I7TCR5</accession>
<dbReference type="KEGG" id="mhev:MHEL_52670"/>
<reference evidence="2 3" key="1">
    <citation type="journal article" date="2019" name="Emerg. Microbes Infect.">
        <title>Comprehensive subspecies identification of 175 nontuberculous mycobacteria species based on 7547 genomic profiles.</title>
        <authorList>
            <person name="Matsumoto Y."/>
            <person name="Kinjo T."/>
            <person name="Motooka D."/>
            <person name="Nabeya D."/>
            <person name="Jung N."/>
            <person name="Uechi K."/>
            <person name="Horii T."/>
            <person name="Iida T."/>
            <person name="Fujita J."/>
            <person name="Nakamura S."/>
        </authorList>
    </citation>
    <scope>NUCLEOTIDE SEQUENCE [LARGE SCALE GENOMIC DNA]</scope>
    <source>
        <strain evidence="2 3">JCM 30396</strain>
    </source>
</reference>
<keyword evidence="3" id="KW-1185">Reference proteome</keyword>
<organism evidence="2 3">
    <name type="scientific">Mycolicibacterium helvum</name>
    <dbReference type="NCBI Taxonomy" id="1534349"/>
    <lineage>
        <taxon>Bacteria</taxon>
        <taxon>Bacillati</taxon>
        <taxon>Actinomycetota</taxon>
        <taxon>Actinomycetes</taxon>
        <taxon>Mycobacteriales</taxon>
        <taxon>Mycobacteriaceae</taxon>
        <taxon>Mycolicibacterium</taxon>
    </lineage>
</organism>
<protein>
    <recommendedName>
        <fullName evidence="1">SnoaL-like domain-containing protein</fullName>
    </recommendedName>
</protein>
<evidence type="ECO:0000313" key="2">
    <source>
        <dbReference type="EMBL" id="BBY67024.1"/>
    </source>
</evidence>
<gene>
    <name evidence="2" type="ORF">MHEL_52670</name>
</gene>
<dbReference type="Pfam" id="PF12680">
    <property type="entry name" value="SnoaL_2"/>
    <property type="match status" value="1"/>
</dbReference>
<dbReference type="RefSeq" id="WP_163751051.1">
    <property type="nucleotide sequence ID" value="NZ_AP022596.1"/>
</dbReference>
<dbReference type="EMBL" id="AP022596">
    <property type="protein sequence ID" value="BBY67024.1"/>
    <property type="molecule type" value="Genomic_DNA"/>
</dbReference>
<dbReference type="InterPro" id="IPR037401">
    <property type="entry name" value="SnoaL-like"/>
</dbReference>
<dbReference type="AlphaFoldDB" id="A0A7I7TCR5"/>
<proteinExistence type="predicted"/>
<name>A0A7I7TCR5_9MYCO</name>
<evidence type="ECO:0000259" key="1">
    <source>
        <dbReference type="Pfam" id="PF12680"/>
    </source>
</evidence>
<sequence>MSATNASVASPKTVVERYNYELWNARNYAVAEDILGAEIVRNTPGGRIVQTREQAVQRVRDLWATVKSVHFTLLRVVADDQLCSIVYQADIVNHDDTPDYIAAIEVFRVDRGRIVEVWNPCNYDHDRWPEFATERNE</sequence>
<evidence type="ECO:0000313" key="3">
    <source>
        <dbReference type="Proteomes" id="UP000467148"/>
    </source>
</evidence>
<dbReference type="Gene3D" id="3.10.450.50">
    <property type="match status" value="1"/>
</dbReference>
<dbReference type="SUPFAM" id="SSF54427">
    <property type="entry name" value="NTF2-like"/>
    <property type="match status" value="1"/>
</dbReference>